<accession>A0AAD5S708</accession>
<dbReference type="InterPro" id="IPR056541">
    <property type="entry name" value="Ig-like_POM152"/>
</dbReference>
<dbReference type="Pfam" id="PF24527">
    <property type="entry name" value="Ig-like_Pom152_9"/>
    <property type="match status" value="1"/>
</dbReference>
<reference evidence="8" key="1">
    <citation type="submission" date="2020-05" db="EMBL/GenBank/DDBJ databases">
        <title>Phylogenomic resolution of chytrid fungi.</title>
        <authorList>
            <person name="Stajich J.E."/>
            <person name="Amses K."/>
            <person name="Simmons R."/>
            <person name="Seto K."/>
            <person name="Myers J."/>
            <person name="Bonds A."/>
            <person name="Quandt C.A."/>
            <person name="Barry K."/>
            <person name="Liu P."/>
            <person name="Grigoriev I."/>
            <person name="Longcore J.E."/>
            <person name="James T.Y."/>
        </authorList>
    </citation>
    <scope>NUCLEOTIDE SEQUENCE</scope>
    <source>
        <strain evidence="8">JEL0318</strain>
    </source>
</reference>
<organism evidence="8 9">
    <name type="scientific">Rhizophlyctis rosea</name>
    <dbReference type="NCBI Taxonomy" id="64517"/>
    <lineage>
        <taxon>Eukaryota</taxon>
        <taxon>Fungi</taxon>
        <taxon>Fungi incertae sedis</taxon>
        <taxon>Chytridiomycota</taxon>
        <taxon>Chytridiomycota incertae sedis</taxon>
        <taxon>Chytridiomycetes</taxon>
        <taxon>Rhizophlyctidales</taxon>
        <taxon>Rhizophlyctidaceae</taxon>
        <taxon>Rhizophlyctis</taxon>
    </lineage>
</organism>
<proteinExistence type="predicted"/>
<feature type="non-terminal residue" evidence="8">
    <location>
        <position position="1227"/>
    </location>
</feature>
<dbReference type="EMBL" id="JADGJD010001232">
    <property type="protein sequence ID" value="KAJ3045447.1"/>
    <property type="molecule type" value="Genomic_DNA"/>
</dbReference>
<evidence type="ECO:0000256" key="1">
    <source>
        <dbReference type="SAM" id="MobiDB-lite"/>
    </source>
</evidence>
<feature type="domain" description="Nucleoporin POM152 ninth Ig-like" evidence="7">
    <location>
        <begin position="1042"/>
        <end position="1096"/>
    </location>
</feature>
<feature type="domain" description="Nucleoporin POM152 Ig-like" evidence="5">
    <location>
        <begin position="709"/>
        <end position="792"/>
    </location>
</feature>
<dbReference type="AlphaFoldDB" id="A0AAD5S708"/>
<dbReference type="GO" id="GO:0006606">
    <property type="term" value="P:protein import into nucleus"/>
    <property type="evidence" value="ECO:0007669"/>
    <property type="project" value="TreeGrafter"/>
</dbReference>
<feature type="domain" description="Nucleoporin POM152 Ig-like" evidence="5">
    <location>
        <begin position="401"/>
        <end position="501"/>
    </location>
</feature>
<dbReference type="GO" id="GO:0017056">
    <property type="term" value="F:structural constituent of nuclear pore"/>
    <property type="evidence" value="ECO:0007669"/>
    <property type="project" value="InterPro"/>
</dbReference>
<evidence type="ECO:0000259" key="3">
    <source>
        <dbReference type="Pfam" id="PF23664"/>
    </source>
</evidence>
<dbReference type="PANTHER" id="PTHR28206:SF1">
    <property type="entry name" value="NUCLEOPORIN POM152"/>
    <property type="match status" value="1"/>
</dbReference>
<feature type="transmembrane region" description="Helical" evidence="2">
    <location>
        <begin position="33"/>
        <end position="53"/>
    </location>
</feature>
<protein>
    <submittedName>
        <fullName evidence="8">Uncharacterized protein</fullName>
    </submittedName>
</protein>
<dbReference type="Pfam" id="PF24519">
    <property type="entry name" value="Ig-like_Pom152_1"/>
    <property type="match status" value="1"/>
</dbReference>
<evidence type="ECO:0000259" key="4">
    <source>
        <dbReference type="Pfam" id="PF24097"/>
    </source>
</evidence>
<feature type="domain" description="Nucleoporin POM152 immunoglobulin-like" evidence="3">
    <location>
        <begin position="507"/>
        <end position="610"/>
    </location>
</feature>
<dbReference type="InterPro" id="IPR056544">
    <property type="entry name" value="Ig_POM152"/>
</dbReference>
<keyword evidence="2" id="KW-1133">Transmembrane helix</keyword>
<dbReference type="PANTHER" id="PTHR28206">
    <property type="entry name" value="NUCLEOPORIN POM152"/>
    <property type="match status" value="1"/>
</dbReference>
<dbReference type="GO" id="GO:0006999">
    <property type="term" value="P:nuclear pore organization"/>
    <property type="evidence" value="ECO:0007669"/>
    <property type="project" value="TreeGrafter"/>
</dbReference>
<feature type="region of interest" description="Disordered" evidence="1">
    <location>
        <begin position="1162"/>
        <end position="1181"/>
    </location>
</feature>
<sequence>MEPPRQRFTAVLFYGALWALKTSQLFLMEPGSALGYSFIGLWCLLDFVYFALLRFARVPLMNYSFVATILLVVAHVFLNAGLIGWKQSEHRLPDIPWSSAGPGGKHAASIGAQKQLHDADILNSSHIIGSHLVNVRPPTLISINVDKSPFCLNSAAPTAVIPLTIRGTPPWAVDYEFWGFNGKYKKYVNVSIDGSDAITAAGREKKGRRTERYPLKVDETGVYRILGIRETAGEGALGEGRVVGKNLTAVVPCPEVRFDPADRDQTIDRCVGEKHSFNIHMTGTPPVAAWYSRRIGKTETLVSIMGEEGRWKGVPQFKAELPNDVREMLERSAVREMTSNVKVKVDVAEEHFFRLLQITDGYNNTVDYPTDVTIPPPEKGANVVHLTSIADALLVHGRRHPTVKFASCNDPKIRIGLEDSVALPVEFTGNGDYRLEWVHGPLEWQATIGDGLSTDVVDGPYTEHNIESNIYQLKVKQSGVYTLQSVSDKFCQGTVEVPSSCSVQQTFPPTVNVTSKAIEQTCFGTIGAEFDVSFTGEPPFWVEIVTEHVESGDRDVVKKELSKGRDVISFQPKHPGSYRYTFERIGDANYRAGIIQPIETQQTFTQKIHPHSNAVFTGPFKLTRCLNSTVGLDVKLDGSGPWVLGYEIMGGQQTRRFSVEVEKPNYTVMPPAFETAGRYTVDLTDIKDKNGCSQVVKGQPVQIEILAQRPEAHFSCRGPVAFLEGGKAKLPVSVSGSGDFELSYRRKGTEEVLVQRGQRRLDGIEVSSAGTFELTQIRDTHCAGFIVAPKECEAVIIPKPALEIPPSEYVNKTANLLIREPVCLDEAQIMEVHLSGRPPFKIKYSHAYQKHERGRSSVDANKVLSDYQDQSSQNFARIKLVTDKPGLHTYTFSQLSDDNYRRPIPLVKTQIVQQRVYARPDAVFLDETERTIQCIHNASDTNLRIRLAGVAPWKVQVYQKHDSNPARTEDLMVGERDVNKDGVFVWKPRDAKLTGRHTFFLISVRDGTGCENLLEGYNNPKPSTKVAIHVADVARIVPLGPQEVCVGDMLTYSLQGSAPFKVEYEWEGDVKTVEVADPMLSLFAGGAGEVRVRRVCNGLGCCHEPEREVRSLVRELPKAIVDQGKDFVDEIREGDYSQWHIDFVGTPPFSFTWSRTPLDDTHKRGKKSHAVEPEEASSVSDIQEHHYELTASQEGLFRVTSVHDKYCGYPRAIQNVAAANAMLKIRK</sequence>
<keyword evidence="2" id="KW-0472">Membrane</keyword>
<dbReference type="Pfam" id="PF24312">
    <property type="entry name" value="Ig-like_POM152"/>
    <property type="match status" value="2"/>
</dbReference>
<dbReference type="InterPro" id="IPR037701">
    <property type="entry name" value="Pom152"/>
</dbReference>
<comment type="caution">
    <text evidence="8">The sequence shown here is derived from an EMBL/GenBank/DDBJ whole genome shotgun (WGS) entry which is preliminary data.</text>
</comment>
<evidence type="ECO:0000313" key="8">
    <source>
        <dbReference type="EMBL" id="KAJ3045447.1"/>
    </source>
</evidence>
<feature type="transmembrane region" description="Helical" evidence="2">
    <location>
        <begin position="65"/>
        <end position="85"/>
    </location>
</feature>
<name>A0AAD5S708_9FUNG</name>
<dbReference type="InterPro" id="IPR056543">
    <property type="entry name" value="Ig-like_POM152_9th"/>
</dbReference>
<feature type="domain" description="Nucleoporin POM152 first Ig-like" evidence="6">
    <location>
        <begin position="142"/>
        <end position="228"/>
    </location>
</feature>
<evidence type="ECO:0000259" key="6">
    <source>
        <dbReference type="Pfam" id="PF24519"/>
    </source>
</evidence>
<dbReference type="Pfam" id="PF24097">
    <property type="entry name" value="TMD_POM152"/>
    <property type="match status" value="1"/>
</dbReference>
<evidence type="ECO:0000256" key="2">
    <source>
        <dbReference type="SAM" id="Phobius"/>
    </source>
</evidence>
<evidence type="ECO:0000259" key="5">
    <source>
        <dbReference type="Pfam" id="PF24312"/>
    </source>
</evidence>
<dbReference type="InterPro" id="IPR056540">
    <property type="entry name" value="TMD_POM152"/>
</dbReference>
<keyword evidence="9" id="KW-1185">Reference proteome</keyword>
<feature type="domain" description="Nucleoporin POM152 immunoglobulin-like" evidence="3">
    <location>
        <begin position="830"/>
        <end position="916"/>
    </location>
</feature>
<dbReference type="Proteomes" id="UP001212841">
    <property type="component" value="Unassembled WGS sequence"/>
</dbReference>
<gene>
    <name evidence="8" type="ORF">HK097_001220</name>
</gene>
<dbReference type="InterPro" id="IPR056542">
    <property type="entry name" value="Ig-like_POM152_1st"/>
</dbReference>
<evidence type="ECO:0000313" key="9">
    <source>
        <dbReference type="Proteomes" id="UP001212841"/>
    </source>
</evidence>
<keyword evidence="2" id="KW-0812">Transmembrane</keyword>
<dbReference type="Pfam" id="PF23664">
    <property type="entry name" value="Ig_Pom152"/>
    <property type="match status" value="2"/>
</dbReference>
<evidence type="ECO:0000259" key="7">
    <source>
        <dbReference type="Pfam" id="PF24527"/>
    </source>
</evidence>
<dbReference type="GO" id="GO:0070762">
    <property type="term" value="C:nuclear pore transmembrane ring"/>
    <property type="evidence" value="ECO:0007669"/>
    <property type="project" value="TreeGrafter"/>
</dbReference>
<feature type="domain" description="Nucleoporin POM152 N-terminal transmembrane" evidence="4">
    <location>
        <begin position="3"/>
        <end position="84"/>
    </location>
</feature>